<name>A0AAD7HJN2_9AGAR</name>
<reference evidence="2" key="1">
    <citation type="submission" date="2023-03" db="EMBL/GenBank/DDBJ databases">
        <title>Massive genome expansion in bonnet fungi (Mycena s.s.) driven by repeated elements and novel gene families across ecological guilds.</title>
        <authorList>
            <consortium name="Lawrence Berkeley National Laboratory"/>
            <person name="Harder C.B."/>
            <person name="Miyauchi S."/>
            <person name="Viragh M."/>
            <person name="Kuo A."/>
            <person name="Thoen E."/>
            <person name="Andreopoulos B."/>
            <person name="Lu D."/>
            <person name="Skrede I."/>
            <person name="Drula E."/>
            <person name="Henrissat B."/>
            <person name="Morin E."/>
            <person name="Kohler A."/>
            <person name="Barry K."/>
            <person name="LaButti K."/>
            <person name="Morin E."/>
            <person name="Salamov A."/>
            <person name="Lipzen A."/>
            <person name="Mereny Z."/>
            <person name="Hegedus B."/>
            <person name="Baldrian P."/>
            <person name="Stursova M."/>
            <person name="Weitz H."/>
            <person name="Taylor A."/>
            <person name="Grigoriev I.V."/>
            <person name="Nagy L.G."/>
            <person name="Martin F."/>
            <person name="Kauserud H."/>
        </authorList>
    </citation>
    <scope>NUCLEOTIDE SEQUENCE</scope>
    <source>
        <strain evidence="2">CBHHK182m</strain>
    </source>
</reference>
<gene>
    <name evidence="2" type="ORF">B0H16DRAFT_1602626</name>
</gene>
<feature type="region of interest" description="Disordered" evidence="1">
    <location>
        <begin position="114"/>
        <end position="149"/>
    </location>
</feature>
<sequence length="149" mass="15864">MRESFCGERVRSRPRMKASKRDWGVDNFGSSSSMDPMVPVKDDMEETDSSPGCSESSSNPNVERAGVARALQLALSVTTSLLGVALALAGAGPPRIVSVLNLSLRIELTRRGGRGRCGHRVDASKRGVPPLRRDRDLGFGESAPATPGT</sequence>
<organism evidence="2 3">
    <name type="scientific">Mycena metata</name>
    <dbReference type="NCBI Taxonomy" id="1033252"/>
    <lineage>
        <taxon>Eukaryota</taxon>
        <taxon>Fungi</taxon>
        <taxon>Dikarya</taxon>
        <taxon>Basidiomycota</taxon>
        <taxon>Agaricomycotina</taxon>
        <taxon>Agaricomycetes</taxon>
        <taxon>Agaricomycetidae</taxon>
        <taxon>Agaricales</taxon>
        <taxon>Marasmiineae</taxon>
        <taxon>Mycenaceae</taxon>
        <taxon>Mycena</taxon>
    </lineage>
</organism>
<proteinExistence type="predicted"/>
<protein>
    <submittedName>
        <fullName evidence="2">Uncharacterized protein</fullName>
    </submittedName>
</protein>
<feature type="region of interest" description="Disordered" evidence="1">
    <location>
        <begin position="1"/>
        <end position="61"/>
    </location>
</feature>
<feature type="compositionally biased region" description="Basic and acidic residues" evidence="1">
    <location>
        <begin position="119"/>
        <end position="138"/>
    </location>
</feature>
<comment type="caution">
    <text evidence="2">The sequence shown here is derived from an EMBL/GenBank/DDBJ whole genome shotgun (WGS) entry which is preliminary data.</text>
</comment>
<evidence type="ECO:0000313" key="3">
    <source>
        <dbReference type="Proteomes" id="UP001215598"/>
    </source>
</evidence>
<feature type="compositionally biased region" description="Basic and acidic residues" evidence="1">
    <location>
        <begin position="1"/>
        <end position="11"/>
    </location>
</feature>
<keyword evidence="3" id="KW-1185">Reference proteome</keyword>
<feature type="compositionally biased region" description="Low complexity" evidence="1">
    <location>
        <begin position="49"/>
        <end position="58"/>
    </location>
</feature>
<dbReference type="AlphaFoldDB" id="A0AAD7HJN2"/>
<dbReference type="Proteomes" id="UP001215598">
    <property type="component" value="Unassembled WGS sequence"/>
</dbReference>
<evidence type="ECO:0000313" key="2">
    <source>
        <dbReference type="EMBL" id="KAJ7721513.1"/>
    </source>
</evidence>
<dbReference type="EMBL" id="JARKIB010000229">
    <property type="protein sequence ID" value="KAJ7721513.1"/>
    <property type="molecule type" value="Genomic_DNA"/>
</dbReference>
<evidence type="ECO:0000256" key="1">
    <source>
        <dbReference type="SAM" id="MobiDB-lite"/>
    </source>
</evidence>
<accession>A0AAD7HJN2</accession>